<evidence type="ECO:0000259" key="2">
    <source>
        <dbReference type="Pfam" id="PF04773"/>
    </source>
</evidence>
<feature type="domain" description="FecR protein" evidence="2">
    <location>
        <begin position="121"/>
        <end position="211"/>
    </location>
</feature>
<dbReference type="InterPro" id="IPR012373">
    <property type="entry name" value="Ferrdict_sens_TM"/>
</dbReference>
<dbReference type="InterPro" id="IPR032623">
    <property type="entry name" value="FecR_N"/>
</dbReference>
<gene>
    <name evidence="4" type="ORF">EAH76_21760</name>
</gene>
<dbReference type="AlphaFoldDB" id="A0A502FFE5"/>
<evidence type="ECO:0000256" key="1">
    <source>
        <dbReference type="SAM" id="Phobius"/>
    </source>
</evidence>
<reference evidence="4 5" key="1">
    <citation type="journal article" date="2019" name="Environ. Microbiol.">
        <title>Species interactions and distinct microbial communities in high Arctic permafrost affected cryosols are associated with the CH4 and CO2 gas fluxes.</title>
        <authorList>
            <person name="Altshuler I."/>
            <person name="Hamel J."/>
            <person name="Turney S."/>
            <person name="Magnuson E."/>
            <person name="Levesque R."/>
            <person name="Greer C."/>
            <person name="Whyte L.G."/>
        </authorList>
    </citation>
    <scope>NUCLEOTIDE SEQUENCE [LARGE SCALE GENOMIC DNA]</scope>
    <source>
        <strain evidence="4 5">E6.1</strain>
    </source>
</reference>
<keyword evidence="1" id="KW-0812">Transmembrane</keyword>
<feature type="transmembrane region" description="Helical" evidence="1">
    <location>
        <begin position="78"/>
        <end position="99"/>
    </location>
</feature>
<dbReference type="InterPro" id="IPR006860">
    <property type="entry name" value="FecR"/>
</dbReference>
<dbReference type="Gene3D" id="2.60.120.1440">
    <property type="match status" value="1"/>
</dbReference>
<dbReference type="Proteomes" id="UP000319931">
    <property type="component" value="Unassembled WGS sequence"/>
</dbReference>
<sequence length="338" mass="36312">MRTDCMPDDALSDEAALWFARMRGPDAETERPAFEAWLTERAAHREAYNWIAEVFSLGRLVEIEPDPLPTVQPVPSRLLQAALVAALVLLMGVGGWAVLMHRPDSAVSMASQPVMSGRGLIITKVGQIRAVRLADGSRITLDTDSAVSFTYRRDIRRLELVRGRARFDVAHEGRPFVVAAGRGTVTAHGTVFDVGLAPGGAVTVRLLRGSVDVALPVSGIVRSSASATTRRLTPGQQVAFSTSILPPAQAVVTPDDRWPEGVLDCDGMALADLVARANRYTRTQIVLADPDLGRLKVSGAFRIDAPQLLAERVATVFGLHADAEGDARIVLERGSPAE</sequence>
<proteinExistence type="predicted"/>
<dbReference type="PANTHER" id="PTHR30273">
    <property type="entry name" value="PERIPLASMIC SIGNAL SENSOR AND SIGMA FACTOR ACTIVATOR FECR-RELATED"/>
    <property type="match status" value="1"/>
</dbReference>
<dbReference type="GO" id="GO:0016989">
    <property type="term" value="F:sigma factor antagonist activity"/>
    <property type="evidence" value="ECO:0007669"/>
    <property type="project" value="TreeGrafter"/>
</dbReference>
<dbReference type="EMBL" id="RCZC01000010">
    <property type="protein sequence ID" value="TPG48046.1"/>
    <property type="molecule type" value="Genomic_DNA"/>
</dbReference>
<comment type="caution">
    <text evidence="4">The sequence shown here is derived from an EMBL/GenBank/DDBJ whole genome shotgun (WGS) entry which is preliminary data.</text>
</comment>
<dbReference type="Pfam" id="PF16220">
    <property type="entry name" value="DUF4880"/>
    <property type="match status" value="1"/>
</dbReference>
<accession>A0A502FFE5</accession>
<dbReference type="OrthoDB" id="7492241at2"/>
<dbReference type="PANTHER" id="PTHR30273:SF2">
    <property type="entry name" value="PROTEIN FECR"/>
    <property type="match status" value="1"/>
</dbReference>
<dbReference type="PIRSF" id="PIRSF018266">
    <property type="entry name" value="FecR"/>
    <property type="match status" value="1"/>
</dbReference>
<protein>
    <submittedName>
        <fullName evidence="4">DUF4880 domain-containing protein</fullName>
    </submittedName>
</protein>
<evidence type="ECO:0000259" key="3">
    <source>
        <dbReference type="Pfam" id="PF16220"/>
    </source>
</evidence>
<keyword evidence="1" id="KW-1133">Transmembrane helix</keyword>
<evidence type="ECO:0000313" key="5">
    <source>
        <dbReference type="Proteomes" id="UP000319931"/>
    </source>
</evidence>
<organism evidence="4 5">
    <name type="scientific">Sphingomonas glacialis</name>
    <dbReference type="NCBI Taxonomy" id="658225"/>
    <lineage>
        <taxon>Bacteria</taxon>
        <taxon>Pseudomonadati</taxon>
        <taxon>Pseudomonadota</taxon>
        <taxon>Alphaproteobacteria</taxon>
        <taxon>Sphingomonadales</taxon>
        <taxon>Sphingomonadaceae</taxon>
        <taxon>Sphingomonas</taxon>
    </lineage>
</organism>
<name>A0A502FFE5_9SPHN</name>
<feature type="domain" description="FecR N-terminal" evidence="3">
    <location>
        <begin position="13"/>
        <end position="49"/>
    </location>
</feature>
<dbReference type="Pfam" id="PF04773">
    <property type="entry name" value="FecR"/>
    <property type="match status" value="1"/>
</dbReference>
<keyword evidence="5" id="KW-1185">Reference proteome</keyword>
<evidence type="ECO:0000313" key="4">
    <source>
        <dbReference type="EMBL" id="TPG48046.1"/>
    </source>
</evidence>
<keyword evidence="1" id="KW-0472">Membrane</keyword>